<dbReference type="AlphaFoldDB" id="A0A833M3X6"/>
<evidence type="ECO:0008006" key="4">
    <source>
        <dbReference type="Google" id="ProtNLM"/>
    </source>
</evidence>
<evidence type="ECO:0000313" key="2">
    <source>
        <dbReference type="EMBL" id="KAB2935436.1"/>
    </source>
</evidence>
<organism evidence="2 3">
    <name type="scientific">Leptonema illini</name>
    <dbReference type="NCBI Taxonomy" id="183"/>
    <lineage>
        <taxon>Bacteria</taxon>
        <taxon>Pseudomonadati</taxon>
        <taxon>Spirochaetota</taxon>
        <taxon>Spirochaetia</taxon>
        <taxon>Leptospirales</taxon>
        <taxon>Leptospiraceae</taxon>
        <taxon>Leptonema</taxon>
    </lineage>
</organism>
<evidence type="ECO:0000313" key="3">
    <source>
        <dbReference type="Proteomes" id="UP000460298"/>
    </source>
</evidence>
<feature type="chain" id="PRO_5033041126" description="Alginate export domain-containing protein" evidence="1">
    <location>
        <begin position="24"/>
        <end position="526"/>
    </location>
</feature>
<proteinExistence type="predicted"/>
<sequence length="526" mass="59058">MRRILFFSIAISLSVPVSVFAQSAEKRFNYNGDMLVRGFYTSRDLPLERVTKEPCPNPAEAGKAGAVQSPCQEAKDFYTARFRLNMIFTPNAYADIYYGLEVGDITFGQDRSSKTGPGSGGKGADAVNLETREMRLRFHNEDRTIHFDSGLFPVGSPAGLVLATSGAGFRLESEAKSLYSSFQLVYLRQSDDSIKDGDQNGYNDDTFKDVNLLYGNWRFFGFQDWNFDSYAIYRRDPTEYDDSGNLRDTSQLYWTGSQVRYTKGDFSLMLHGVANAGIVLSTTDRETSGSNNKFYQPSITNDGNILWTATDSVDLRKASSIYESERLTLIEEARNAFPASRRRYPVRSGAAQFEMSYRVADGTTVSLSGAGASGRLNAETDGTSQAYRTDRFFTAGSAFQFTEIALDTSGGYTIFRNGELTGLRAYKLEWKQKFTTTIEGRTSYTHIRSAHGLDGQYNQFYGWWKGPPSSDIGNEWNVVVDWRPFAQFVLTAKAAIFLPGRGYRFLQDAEHGSAIREYSIYLLQRF</sequence>
<comment type="caution">
    <text evidence="2">The sequence shown here is derived from an EMBL/GenBank/DDBJ whole genome shotgun (WGS) entry which is preliminary data.</text>
</comment>
<protein>
    <recommendedName>
        <fullName evidence="4">Alginate export domain-containing protein</fullName>
    </recommendedName>
</protein>
<keyword evidence="1" id="KW-0732">Signal</keyword>
<feature type="signal peptide" evidence="1">
    <location>
        <begin position="1"/>
        <end position="23"/>
    </location>
</feature>
<dbReference type="EMBL" id="WBUI01000001">
    <property type="protein sequence ID" value="KAB2935436.1"/>
    <property type="molecule type" value="Genomic_DNA"/>
</dbReference>
<gene>
    <name evidence="2" type="ORF">F9K24_01530</name>
</gene>
<evidence type="ECO:0000256" key="1">
    <source>
        <dbReference type="SAM" id="SignalP"/>
    </source>
</evidence>
<dbReference type="Proteomes" id="UP000460298">
    <property type="component" value="Unassembled WGS sequence"/>
</dbReference>
<reference evidence="2 3" key="1">
    <citation type="submission" date="2019-10" db="EMBL/GenBank/DDBJ databases">
        <title>Extracellular Electron Transfer in a Candidatus Methanoperedens spp. Enrichment Culture.</title>
        <authorList>
            <person name="Berger S."/>
            <person name="Rangel Shaw D."/>
            <person name="Berben T."/>
            <person name="In 'T Zandt M."/>
            <person name="Frank J."/>
            <person name="Reimann J."/>
            <person name="Jetten M.S.M."/>
            <person name="Welte C.U."/>
        </authorList>
    </citation>
    <scope>NUCLEOTIDE SEQUENCE [LARGE SCALE GENOMIC DNA]</scope>
    <source>
        <strain evidence="2">SB12</strain>
    </source>
</reference>
<accession>A0A833M3X6</accession>
<name>A0A833M3X6_9LEPT</name>